<protein>
    <recommendedName>
        <fullName evidence="5">SusE outer membrane protein domain-containing protein</fullName>
    </recommendedName>
</protein>
<feature type="domain" description="Outer membrane protein SusF/SusE-like C-terminal" evidence="2">
    <location>
        <begin position="245"/>
        <end position="328"/>
    </location>
</feature>
<evidence type="ECO:0000313" key="3">
    <source>
        <dbReference type="EMBL" id="KUG07315.1"/>
    </source>
</evidence>
<dbReference type="Proteomes" id="UP000054223">
    <property type="component" value="Unassembled WGS sequence"/>
</dbReference>
<dbReference type="GO" id="GO:2001070">
    <property type="term" value="F:starch binding"/>
    <property type="evidence" value="ECO:0007669"/>
    <property type="project" value="InterPro"/>
</dbReference>
<reference evidence="3 4" key="1">
    <citation type="submission" date="2015-11" db="EMBL/GenBank/DDBJ databases">
        <title>Solirubrum puertoriconensis gen. nov. an environmental bacteria isolated in Puerto Rico.</title>
        <authorList>
            <person name="Cuebas-Irizarry M.F."/>
            <person name="Montalvo-Rodriguez R."/>
        </authorList>
    </citation>
    <scope>NUCLEOTIDE SEQUENCE [LARGE SCALE GENOMIC DNA]</scope>
    <source>
        <strain evidence="3 4">MC1A</strain>
    </source>
</reference>
<proteinExistence type="predicted"/>
<name>A0A9X0L481_SOLP1</name>
<organism evidence="3 4">
    <name type="scientific">Solirubrum puertoriconensis</name>
    <dbReference type="NCBI Taxonomy" id="1751427"/>
    <lineage>
        <taxon>Bacteria</taxon>
        <taxon>Pseudomonadati</taxon>
        <taxon>Bacteroidota</taxon>
        <taxon>Cytophagia</taxon>
        <taxon>Cytophagales</taxon>
    </lineage>
</organism>
<dbReference type="InterPro" id="IPR025970">
    <property type="entry name" value="SusE"/>
</dbReference>
<feature type="domain" description="SusE outer membrane protein" evidence="1">
    <location>
        <begin position="9"/>
        <end position="115"/>
    </location>
</feature>
<dbReference type="EMBL" id="LNAL01000007">
    <property type="protein sequence ID" value="KUG07315.1"/>
    <property type="molecule type" value="Genomic_DNA"/>
</dbReference>
<dbReference type="Pfam" id="PF14292">
    <property type="entry name" value="SusE"/>
    <property type="match status" value="1"/>
</dbReference>
<dbReference type="GO" id="GO:0019867">
    <property type="term" value="C:outer membrane"/>
    <property type="evidence" value="ECO:0007669"/>
    <property type="project" value="InterPro"/>
</dbReference>
<dbReference type="Pfam" id="PF16411">
    <property type="entry name" value="SusF_SusE"/>
    <property type="match status" value="1"/>
</dbReference>
<keyword evidence="4" id="KW-1185">Reference proteome</keyword>
<dbReference type="Gene3D" id="2.60.40.3620">
    <property type="match status" value="2"/>
</dbReference>
<dbReference type="AlphaFoldDB" id="A0A9X0L481"/>
<evidence type="ECO:0000259" key="2">
    <source>
        <dbReference type="Pfam" id="PF16411"/>
    </source>
</evidence>
<sequence length="337" mass="35602">MLLLASCDKDEERAILAPKDAPGLTASATTLNLTMANASQTAVTYNWTPPTFGYNAAVTYTLQFDKQSGDFSAPYEVAVGTATTKAFTVAEINDLLISRLKFTAGSPAQVKVRVKSSVGEKVAPLNSGVSSFTATPYLVVINYPSLYVPGNYQGWSPATAPKVSAFTSNPDSYEGFVNITDASPEFKFTSNPNWDGTNYGDGGAAGTLSVSGGAGNLKLTGPGYYRLKVNTKSLTWENLKTTWGVIGSATPNEWNSDTPLTYDATTGTWSARVALKVGEIKFRANSDWGVNFGDGGNGAPVDAILDYGGDNIKIATAGTYTVTLDLSKPGNYTFSVK</sequence>
<accession>A0A9X0L481</accession>
<dbReference type="CDD" id="cd12956">
    <property type="entry name" value="CBM_SusE-F_like"/>
    <property type="match status" value="1"/>
</dbReference>
<evidence type="ECO:0000259" key="1">
    <source>
        <dbReference type="Pfam" id="PF14292"/>
    </source>
</evidence>
<evidence type="ECO:0000313" key="4">
    <source>
        <dbReference type="Proteomes" id="UP000054223"/>
    </source>
</evidence>
<evidence type="ECO:0008006" key="5">
    <source>
        <dbReference type="Google" id="ProtNLM"/>
    </source>
</evidence>
<dbReference type="InterPro" id="IPR032187">
    <property type="entry name" value="SusF/SusE-like_C"/>
</dbReference>
<dbReference type="CDD" id="cd12967">
    <property type="entry name" value="CBM_SusE-F_like_u1"/>
    <property type="match status" value="1"/>
</dbReference>
<gene>
    <name evidence="3" type="ORF">ASU33_13225</name>
</gene>
<comment type="caution">
    <text evidence="3">The sequence shown here is derived from an EMBL/GenBank/DDBJ whole genome shotgun (WGS) entry which is preliminary data.</text>
</comment>